<accession>A0A9W5EYC2</accession>
<dbReference type="RefSeq" id="WP_139786373.1">
    <property type="nucleotide sequence ID" value="NZ_LT009718.1"/>
</dbReference>
<comment type="caution">
    <text evidence="1">The sequence shown here is derived from an EMBL/GenBank/DDBJ whole genome shotgun (WGS) entry which is preliminary data.</text>
</comment>
<dbReference type="Proteomes" id="UP000191933">
    <property type="component" value="Unassembled WGS sequence"/>
</dbReference>
<sequence length="133" mass="14042">MAHCAATHVAEKDTWVSPELTKLVQFAGLFLAMQLHDHAPAQDLGGCDLSVDEHGPLLSPNSVRAPSLLAVSSAIPANVTVGAVMALIGNDMQHPDLTRAFQVMLSAKLALEAAQAEVKHHLDAFVSKLTMVA</sequence>
<keyword evidence="2" id="KW-1185">Reference proteome</keyword>
<evidence type="ECO:0000313" key="1">
    <source>
        <dbReference type="EMBL" id="CUW88529.1"/>
    </source>
</evidence>
<organism evidence="1 2">
    <name type="scientific">Agrobacterium genomosp. 2 str. CFBP 5494</name>
    <dbReference type="NCBI Taxonomy" id="1183436"/>
    <lineage>
        <taxon>Bacteria</taxon>
        <taxon>Pseudomonadati</taxon>
        <taxon>Pseudomonadota</taxon>
        <taxon>Alphaproteobacteria</taxon>
        <taxon>Hyphomicrobiales</taxon>
        <taxon>Rhizobiaceae</taxon>
        <taxon>Rhizobium/Agrobacterium group</taxon>
        <taxon>Agrobacterium</taxon>
        <taxon>Agrobacterium tumefaciens complex</taxon>
    </lineage>
</organism>
<gene>
    <name evidence="1" type="ORF">AGR2A_Cc140089</name>
</gene>
<dbReference type="AlphaFoldDB" id="A0A9W5EYC2"/>
<reference evidence="1 2" key="1">
    <citation type="submission" date="2016-01" db="EMBL/GenBank/DDBJ databases">
        <authorList>
            <person name="Regsiter A."/>
            <person name="william w."/>
        </authorList>
    </citation>
    <scope>NUCLEOTIDE SEQUENCE [LARGE SCALE GENOMIC DNA]</scope>
    <source>
        <strain evidence="1 2">CFBP 5494</strain>
    </source>
</reference>
<protein>
    <submittedName>
        <fullName evidence="1">Uncharacterized protein</fullName>
    </submittedName>
</protein>
<name>A0A9W5EYC2_9HYPH</name>
<proteinExistence type="predicted"/>
<dbReference type="EMBL" id="FBVY01000006">
    <property type="protein sequence ID" value="CUW88529.1"/>
    <property type="molecule type" value="Genomic_DNA"/>
</dbReference>
<evidence type="ECO:0000313" key="2">
    <source>
        <dbReference type="Proteomes" id="UP000191933"/>
    </source>
</evidence>